<dbReference type="Proteomes" id="UP000805649">
    <property type="component" value="Unassembled WGS sequence"/>
</dbReference>
<sequence>MHAFRLLILASLTTASVIVRDNTQSNNPAPKQGKANVGVNPDYTYVVFKRDAEADNANDEPDVEY</sequence>
<dbReference type="EMBL" id="VUJX02000001">
    <property type="protein sequence ID" value="KAL0944670.1"/>
    <property type="molecule type" value="Genomic_DNA"/>
</dbReference>
<organism evidence="1 2">
    <name type="scientific">Colletotrichum truncatum</name>
    <name type="common">Anthracnose fungus</name>
    <name type="synonym">Colletotrichum capsici</name>
    <dbReference type="NCBI Taxonomy" id="5467"/>
    <lineage>
        <taxon>Eukaryota</taxon>
        <taxon>Fungi</taxon>
        <taxon>Dikarya</taxon>
        <taxon>Ascomycota</taxon>
        <taxon>Pezizomycotina</taxon>
        <taxon>Sordariomycetes</taxon>
        <taxon>Hypocreomycetidae</taxon>
        <taxon>Glomerellales</taxon>
        <taxon>Glomerellaceae</taxon>
        <taxon>Colletotrichum</taxon>
        <taxon>Colletotrichum truncatum species complex</taxon>
    </lineage>
</organism>
<protein>
    <submittedName>
        <fullName evidence="1">Uncharacterized protein</fullName>
    </submittedName>
</protein>
<evidence type="ECO:0000313" key="1">
    <source>
        <dbReference type="EMBL" id="KAL0944670.1"/>
    </source>
</evidence>
<evidence type="ECO:0000313" key="2">
    <source>
        <dbReference type="Proteomes" id="UP000805649"/>
    </source>
</evidence>
<comment type="caution">
    <text evidence="1">The sequence shown here is derived from an EMBL/GenBank/DDBJ whole genome shotgun (WGS) entry which is preliminary data.</text>
</comment>
<accession>A0ACC3ZKS8</accession>
<name>A0ACC3ZKS8_COLTU</name>
<proteinExistence type="predicted"/>
<gene>
    <name evidence="1" type="ORF">CTRU02_202557</name>
</gene>
<keyword evidence="2" id="KW-1185">Reference proteome</keyword>
<reference evidence="1 2" key="1">
    <citation type="journal article" date="2020" name="Phytopathology">
        <title>Genome Sequence Resources of Colletotrichum truncatum, C. plurivorum, C. musicola, and C. sojae: Four Species Pathogenic to Soybean (Glycine max).</title>
        <authorList>
            <person name="Rogerio F."/>
            <person name="Boufleur T.R."/>
            <person name="Ciampi-Guillardi M."/>
            <person name="Sukno S.A."/>
            <person name="Thon M.R."/>
            <person name="Massola Junior N.S."/>
            <person name="Baroncelli R."/>
        </authorList>
    </citation>
    <scope>NUCLEOTIDE SEQUENCE [LARGE SCALE GENOMIC DNA]</scope>
    <source>
        <strain evidence="1 2">CMES1059</strain>
    </source>
</reference>